<dbReference type="EMBL" id="JAFLNF010000001">
    <property type="protein sequence ID" value="MBO0343640.1"/>
    <property type="molecule type" value="Genomic_DNA"/>
</dbReference>
<evidence type="ECO:0000313" key="2">
    <source>
        <dbReference type="EMBL" id="MBO0343640.1"/>
    </source>
</evidence>
<proteinExistence type="predicted"/>
<evidence type="ECO:0000313" key="3">
    <source>
        <dbReference type="Proteomes" id="UP000664779"/>
    </source>
</evidence>
<dbReference type="RefSeq" id="WP_206937163.1">
    <property type="nucleotide sequence ID" value="NZ_JAFLNF010000001.1"/>
</dbReference>
<feature type="signal peptide" evidence="1">
    <location>
        <begin position="1"/>
        <end position="28"/>
    </location>
</feature>
<gene>
    <name evidence="2" type="ORF">J0X15_00270</name>
</gene>
<keyword evidence="3" id="KW-1185">Reference proteome</keyword>
<feature type="chain" id="PRO_5037667637" evidence="1">
    <location>
        <begin position="29"/>
        <end position="127"/>
    </location>
</feature>
<evidence type="ECO:0000256" key="1">
    <source>
        <dbReference type="SAM" id="SignalP"/>
    </source>
</evidence>
<protein>
    <submittedName>
        <fullName evidence="2">DUF4087 domain-containing protein</fullName>
    </submittedName>
</protein>
<accession>A0A939J3F2</accession>
<dbReference type="AlphaFoldDB" id="A0A939J3F2"/>
<dbReference type="InterPro" id="IPR025145">
    <property type="entry name" value="DUF4087"/>
</dbReference>
<keyword evidence="1" id="KW-0732">Signal</keyword>
<dbReference type="Pfam" id="PF13316">
    <property type="entry name" value="DUF4087"/>
    <property type="match status" value="1"/>
</dbReference>
<sequence length="127" mass="13832">MDGNWKIFRAAGLSVFLTGALGSGWAAAAETRCGWIQNPTPGNWWFTDADETWTIRTQGTPWEPLGMDRIGDISAGDYRKSNGNYGYGCACAEADTSIYEGEPYITAIHSFTQIPLSRCDSDPALAQ</sequence>
<reference evidence="2" key="1">
    <citation type="submission" date="2021-03" db="EMBL/GenBank/DDBJ databases">
        <title>Roseibium sp. CAU 1637 isolated from Incheon.</title>
        <authorList>
            <person name="Kim W."/>
        </authorList>
    </citation>
    <scope>NUCLEOTIDE SEQUENCE</scope>
    <source>
        <strain evidence="2">CAU 1637</strain>
    </source>
</reference>
<dbReference type="Proteomes" id="UP000664779">
    <property type="component" value="Unassembled WGS sequence"/>
</dbReference>
<organism evidence="2 3">
    <name type="scientific">Roseibium limicola</name>
    <dbReference type="NCBI Taxonomy" id="2816037"/>
    <lineage>
        <taxon>Bacteria</taxon>
        <taxon>Pseudomonadati</taxon>
        <taxon>Pseudomonadota</taxon>
        <taxon>Alphaproteobacteria</taxon>
        <taxon>Hyphomicrobiales</taxon>
        <taxon>Stappiaceae</taxon>
        <taxon>Roseibium</taxon>
    </lineage>
</organism>
<comment type="caution">
    <text evidence="2">The sequence shown here is derived from an EMBL/GenBank/DDBJ whole genome shotgun (WGS) entry which is preliminary data.</text>
</comment>
<name>A0A939J3F2_9HYPH</name>